<dbReference type="EMBL" id="JBHUOL010000018">
    <property type="protein sequence ID" value="MFD2909275.1"/>
    <property type="molecule type" value="Genomic_DNA"/>
</dbReference>
<evidence type="ECO:0000313" key="1">
    <source>
        <dbReference type="EMBL" id="MFD2909275.1"/>
    </source>
</evidence>
<gene>
    <name evidence="1" type="ORF">ACFSX9_11110</name>
</gene>
<sequence>MKDSTVIYKNIQTYSKNSKFKKFVYKLIFRPSALKPKQPVSKVPEKSVITKKIDGKIIRNIIIETLDPIGFSVSDKEKQPRNSFERFGNRMHNKTKKFVIRKLLLVQENQVCDSILLKESERLIRSQRFIREVAITPIYFDRSNDSIDIKVRVLDSWTLVPDGSISSSKSKIKLTERNIFGFGHQLSGQLGNKFESGEHDYNFNYAILNIFNTYTRFDLDYEKEFNDDSKRRIGLNRPFYSVFAKNAGGANFENTVTTEAVPVGDSLVDAFTKFEYQEYWYGRAFKVTDPKWSETKYINLVAAVSFNRKAYLDSPSSVLDPTNFFASEKNTIGYIGISRQKYYQDSFLFNYNIIEDVPYGENISFIFGHQRKNYGSRFYSGITISQGKKYSFGYLSSFAEWGSFFNDGVTEQMAFKIGANYFSPLMHIGNWRIRQFVKPTYIWGNNRDASYKDQLRLNNYYGIQGFNSEIYGTQKWVLALQTQSYMPGNWNGFRFSPYLNIAVGSLASKNALFNSKLYSKFTVGVQINNDYLVFNSFQFSFSYYPTIPFEGDNVFKTNSFSNTDLTIEDYVLGKPGYIRYE</sequence>
<reference evidence="2" key="1">
    <citation type="journal article" date="2019" name="Int. J. Syst. Evol. Microbiol.">
        <title>The Global Catalogue of Microorganisms (GCM) 10K type strain sequencing project: providing services to taxonomists for standard genome sequencing and annotation.</title>
        <authorList>
            <consortium name="The Broad Institute Genomics Platform"/>
            <consortium name="The Broad Institute Genome Sequencing Center for Infectious Disease"/>
            <person name="Wu L."/>
            <person name="Ma J."/>
        </authorList>
    </citation>
    <scope>NUCLEOTIDE SEQUENCE [LARGE SCALE GENOMIC DNA]</scope>
    <source>
        <strain evidence="2">KCTC 52644</strain>
    </source>
</reference>
<comment type="caution">
    <text evidence="1">The sequence shown here is derived from an EMBL/GenBank/DDBJ whole genome shotgun (WGS) entry which is preliminary data.</text>
</comment>
<organism evidence="1 2">
    <name type="scientific">Flavobacterium ardleyense</name>
    <dbReference type="NCBI Taxonomy" id="2038737"/>
    <lineage>
        <taxon>Bacteria</taxon>
        <taxon>Pseudomonadati</taxon>
        <taxon>Bacteroidota</taxon>
        <taxon>Flavobacteriia</taxon>
        <taxon>Flavobacteriales</taxon>
        <taxon>Flavobacteriaceae</taxon>
        <taxon>Flavobacterium</taxon>
    </lineage>
</organism>
<keyword evidence="2" id="KW-1185">Reference proteome</keyword>
<evidence type="ECO:0000313" key="2">
    <source>
        <dbReference type="Proteomes" id="UP001597549"/>
    </source>
</evidence>
<dbReference type="Gene3D" id="3.10.20.310">
    <property type="entry name" value="membrane protein fhac"/>
    <property type="match status" value="1"/>
</dbReference>
<proteinExistence type="predicted"/>
<accession>A0ABW5ZAF3</accession>
<dbReference type="Proteomes" id="UP001597549">
    <property type="component" value="Unassembled WGS sequence"/>
</dbReference>
<dbReference type="RefSeq" id="WP_379807629.1">
    <property type="nucleotide sequence ID" value="NZ_JBHUOL010000018.1"/>
</dbReference>
<protein>
    <submittedName>
        <fullName evidence="1">Uncharacterized protein</fullName>
    </submittedName>
</protein>
<name>A0ABW5ZAF3_9FLAO</name>